<name>A0A383F2Q4_9ZZZZ</name>
<organism evidence="2">
    <name type="scientific">marine metagenome</name>
    <dbReference type="NCBI Taxonomy" id="408172"/>
    <lineage>
        <taxon>unclassified sequences</taxon>
        <taxon>metagenomes</taxon>
        <taxon>ecological metagenomes</taxon>
    </lineage>
</organism>
<gene>
    <name evidence="2" type="ORF">METZ01_LOCUS516125</name>
</gene>
<proteinExistence type="predicted"/>
<feature type="non-terminal residue" evidence="2">
    <location>
        <position position="102"/>
    </location>
</feature>
<dbReference type="AlphaFoldDB" id="A0A383F2Q4"/>
<sequence length="102" mass="11862">MLSQSQIKRLKSLHQKKYRQQEEEILLEGHRLILQALIAEADIKQAWMTENYAKSTLGKELTQILTEKNILFETVFQKSIVRVCDSQNNQGIIAVMSLPEYK</sequence>
<dbReference type="InterPro" id="IPR029064">
    <property type="entry name" value="Ribosomal_eL30-like_sf"/>
</dbReference>
<feature type="domain" description="MRM3-like substrate binding" evidence="1">
    <location>
        <begin position="5"/>
        <end position="94"/>
    </location>
</feature>
<accession>A0A383F2Q4</accession>
<dbReference type="EMBL" id="UINC01230941">
    <property type="protein sequence ID" value="SVE63271.1"/>
    <property type="molecule type" value="Genomic_DNA"/>
</dbReference>
<dbReference type="Pfam" id="PF22435">
    <property type="entry name" value="MRM3-like_sub_bind"/>
    <property type="match status" value="1"/>
</dbReference>
<evidence type="ECO:0000313" key="2">
    <source>
        <dbReference type="EMBL" id="SVE63271.1"/>
    </source>
</evidence>
<protein>
    <recommendedName>
        <fullName evidence="1">MRM3-like substrate binding domain-containing protein</fullName>
    </recommendedName>
</protein>
<dbReference type="SUPFAM" id="SSF55315">
    <property type="entry name" value="L30e-like"/>
    <property type="match status" value="1"/>
</dbReference>
<dbReference type="InterPro" id="IPR053888">
    <property type="entry name" value="MRM3-like_sub_bind"/>
</dbReference>
<evidence type="ECO:0000259" key="1">
    <source>
        <dbReference type="Pfam" id="PF22435"/>
    </source>
</evidence>
<dbReference type="Gene3D" id="3.30.1330.30">
    <property type="match status" value="1"/>
</dbReference>
<reference evidence="2" key="1">
    <citation type="submission" date="2018-05" db="EMBL/GenBank/DDBJ databases">
        <authorList>
            <person name="Lanie J.A."/>
            <person name="Ng W.-L."/>
            <person name="Kazmierczak K.M."/>
            <person name="Andrzejewski T.M."/>
            <person name="Davidsen T.M."/>
            <person name="Wayne K.J."/>
            <person name="Tettelin H."/>
            <person name="Glass J.I."/>
            <person name="Rusch D."/>
            <person name="Podicherti R."/>
            <person name="Tsui H.-C.T."/>
            <person name="Winkler M.E."/>
        </authorList>
    </citation>
    <scope>NUCLEOTIDE SEQUENCE</scope>
</reference>